<dbReference type="Pfam" id="PF26296">
    <property type="entry name" value="DUF8080"/>
    <property type="match status" value="1"/>
</dbReference>
<dbReference type="GeneID" id="81210124"/>
<evidence type="ECO:0000313" key="3">
    <source>
        <dbReference type="EMBL" id="MFC6787018.1"/>
    </source>
</evidence>
<organism evidence="3 4">
    <name type="scientific">Halobaculum halobium</name>
    <dbReference type="NCBI Taxonomy" id="3032281"/>
    <lineage>
        <taxon>Archaea</taxon>
        <taxon>Methanobacteriati</taxon>
        <taxon>Methanobacteriota</taxon>
        <taxon>Stenosarchaea group</taxon>
        <taxon>Halobacteria</taxon>
        <taxon>Halobacteriales</taxon>
        <taxon>Haloferacaceae</taxon>
        <taxon>Halobaculum</taxon>
    </lineage>
</organism>
<dbReference type="InterPro" id="IPR058393">
    <property type="entry name" value="DUF8080"/>
</dbReference>
<evidence type="ECO:0000256" key="1">
    <source>
        <dbReference type="SAM" id="MobiDB-lite"/>
    </source>
</evidence>
<dbReference type="Proteomes" id="UP001596443">
    <property type="component" value="Unassembled WGS sequence"/>
</dbReference>
<protein>
    <recommendedName>
        <fullName evidence="2">DUF8080 domain-containing protein</fullName>
    </recommendedName>
</protein>
<keyword evidence="4" id="KW-1185">Reference proteome</keyword>
<reference evidence="3 4" key="1">
    <citation type="journal article" date="2019" name="Int. J. Syst. Evol. Microbiol.">
        <title>The Global Catalogue of Microorganisms (GCM) 10K type strain sequencing project: providing services to taxonomists for standard genome sequencing and annotation.</title>
        <authorList>
            <consortium name="The Broad Institute Genomics Platform"/>
            <consortium name="The Broad Institute Genome Sequencing Center for Infectious Disease"/>
            <person name="Wu L."/>
            <person name="Ma J."/>
        </authorList>
    </citation>
    <scope>NUCLEOTIDE SEQUENCE [LARGE SCALE GENOMIC DNA]</scope>
    <source>
        <strain evidence="3 4">SYNS20</strain>
    </source>
</reference>
<feature type="region of interest" description="Disordered" evidence="1">
    <location>
        <begin position="104"/>
        <end position="202"/>
    </location>
</feature>
<dbReference type="InterPro" id="IPR057179">
    <property type="entry name" value="DUF7857"/>
</dbReference>
<dbReference type="RefSeq" id="WP_284061204.1">
    <property type="nucleotide sequence ID" value="NZ_CP126158.1"/>
</dbReference>
<sequence length="281" mass="28238">MPVSLDSTVTTADGVALVAVRVRNSEPVARRVTVANLLSGPVLPPRRHGTPEPGWSVDGYAGVVDAHGELALGYACRVDGGAENDSDEADDETDGAAHRDAHTLDTEAPVELADVSDPSSAQTDSLADALADLADHRPPPDAVTPVTDLPAPPAPPDRNGEAPPNPTPDAAASTGGAAATSREEVGESTVAGPPPASAALPPAVTRVLDEADARVSRAETLATGPVADATAVLEAGVGPAGLAGLVADDARSLARIAERAESLAERADAVDVPTDTLERLA</sequence>
<feature type="compositionally biased region" description="Low complexity" evidence="1">
    <location>
        <begin position="170"/>
        <end position="180"/>
    </location>
</feature>
<evidence type="ECO:0000313" key="4">
    <source>
        <dbReference type="Proteomes" id="UP001596443"/>
    </source>
</evidence>
<name>A0ABD5THP7_9EURY</name>
<comment type="caution">
    <text evidence="3">The sequence shown here is derived from an EMBL/GenBank/DDBJ whole genome shotgun (WGS) entry which is preliminary data.</text>
</comment>
<dbReference type="EMBL" id="JBHSWX010000012">
    <property type="protein sequence ID" value="MFC6787018.1"/>
    <property type="molecule type" value="Genomic_DNA"/>
</dbReference>
<dbReference type="Pfam" id="PF25256">
    <property type="entry name" value="DUF7857"/>
    <property type="match status" value="1"/>
</dbReference>
<evidence type="ECO:0000259" key="2">
    <source>
        <dbReference type="Pfam" id="PF26296"/>
    </source>
</evidence>
<dbReference type="AlphaFoldDB" id="A0ABD5THP7"/>
<feature type="region of interest" description="Disordered" evidence="1">
    <location>
        <begin position="262"/>
        <end position="281"/>
    </location>
</feature>
<feature type="domain" description="DUF8080" evidence="2">
    <location>
        <begin position="201"/>
        <end position="271"/>
    </location>
</feature>
<gene>
    <name evidence="3" type="ORF">ACFQFD_13750</name>
</gene>
<proteinExistence type="predicted"/>
<accession>A0ABD5THP7</accession>